<dbReference type="InterPro" id="IPR008983">
    <property type="entry name" value="Tumour_necrosis_fac-like_dom"/>
</dbReference>
<sequence>MKETALLVLLLCSHSGAESSGDGTSSQGNSGMGTVLGTILSQLMTMAEKQGAMEVSLNNCKKEVEKLGAKVQHTELKIQEADAKILEGGSQIADLKHRLKGTTVAFSAALTGGQCGPFNTETTLVYRTVITNIGSAYNPATGMALGSGCTNFPALNS</sequence>
<keyword evidence="2" id="KW-0732">Signal</keyword>
<evidence type="ECO:0000256" key="1">
    <source>
        <dbReference type="SAM" id="Coils"/>
    </source>
</evidence>
<accession>A0AAV6GGR9</accession>
<dbReference type="Gene3D" id="2.60.120.40">
    <property type="match status" value="1"/>
</dbReference>
<evidence type="ECO:0000313" key="3">
    <source>
        <dbReference type="EMBL" id="KAG5274388.1"/>
    </source>
</evidence>
<protein>
    <submittedName>
        <fullName evidence="3">Uncharacterized protein</fullName>
    </submittedName>
</protein>
<dbReference type="Proteomes" id="UP000823561">
    <property type="component" value="Chromosome 10"/>
</dbReference>
<feature type="coiled-coil region" evidence="1">
    <location>
        <begin position="57"/>
        <end position="84"/>
    </location>
</feature>
<comment type="caution">
    <text evidence="3">The sequence shown here is derived from an EMBL/GenBank/DDBJ whole genome shotgun (WGS) entry which is preliminary data.</text>
</comment>
<evidence type="ECO:0000256" key="2">
    <source>
        <dbReference type="SAM" id="SignalP"/>
    </source>
</evidence>
<dbReference type="SUPFAM" id="SSF49842">
    <property type="entry name" value="TNF-like"/>
    <property type="match status" value="1"/>
</dbReference>
<dbReference type="AlphaFoldDB" id="A0AAV6GGR9"/>
<reference evidence="3" key="1">
    <citation type="submission" date="2020-10" db="EMBL/GenBank/DDBJ databases">
        <title>Chromosome-scale genome assembly of the Allis shad, Alosa alosa.</title>
        <authorList>
            <person name="Margot Z."/>
            <person name="Christophe K."/>
            <person name="Cabau C."/>
            <person name="Louis A."/>
            <person name="Berthelot C."/>
            <person name="Parey E."/>
            <person name="Roest Crollius H."/>
            <person name="Montfort J."/>
            <person name="Robinson-Rechavi M."/>
            <person name="Bucao C."/>
            <person name="Bouchez O."/>
            <person name="Gislard M."/>
            <person name="Lluch J."/>
            <person name="Milhes M."/>
            <person name="Lampietro C."/>
            <person name="Lopez Roques C."/>
            <person name="Donnadieu C."/>
            <person name="Braasch I."/>
            <person name="Desvignes T."/>
            <person name="Postlethwait J."/>
            <person name="Bobe J."/>
            <person name="Guiguen Y."/>
        </authorList>
    </citation>
    <scope>NUCLEOTIDE SEQUENCE</scope>
    <source>
        <strain evidence="3">M-15738</strain>
        <tissue evidence="3">Blood</tissue>
    </source>
</reference>
<organism evidence="3 4">
    <name type="scientific">Alosa alosa</name>
    <name type="common">allis shad</name>
    <dbReference type="NCBI Taxonomy" id="278164"/>
    <lineage>
        <taxon>Eukaryota</taxon>
        <taxon>Metazoa</taxon>
        <taxon>Chordata</taxon>
        <taxon>Craniata</taxon>
        <taxon>Vertebrata</taxon>
        <taxon>Euteleostomi</taxon>
        <taxon>Actinopterygii</taxon>
        <taxon>Neopterygii</taxon>
        <taxon>Teleostei</taxon>
        <taxon>Clupei</taxon>
        <taxon>Clupeiformes</taxon>
        <taxon>Clupeoidei</taxon>
        <taxon>Clupeidae</taxon>
        <taxon>Alosa</taxon>
    </lineage>
</organism>
<feature type="chain" id="PRO_5043383566" evidence="2">
    <location>
        <begin position="20"/>
        <end position="157"/>
    </location>
</feature>
<dbReference type="EMBL" id="JADWDJ010000010">
    <property type="protein sequence ID" value="KAG5274388.1"/>
    <property type="molecule type" value="Genomic_DNA"/>
</dbReference>
<keyword evidence="1" id="KW-0175">Coiled coil</keyword>
<feature type="signal peptide" evidence="2">
    <location>
        <begin position="1"/>
        <end position="19"/>
    </location>
</feature>
<evidence type="ECO:0000313" key="4">
    <source>
        <dbReference type="Proteomes" id="UP000823561"/>
    </source>
</evidence>
<proteinExistence type="predicted"/>
<name>A0AAV6GGR9_9TELE</name>
<gene>
    <name evidence="3" type="ORF">AALO_G00135590</name>
</gene>
<keyword evidence="4" id="KW-1185">Reference proteome</keyword>